<dbReference type="InterPro" id="IPR050373">
    <property type="entry name" value="Fibrinogen_C-term_domain"/>
</dbReference>
<accession>A0A9Q0N767</accession>
<keyword evidence="1" id="KW-1015">Disulfide bond</keyword>
<dbReference type="Gene3D" id="3.90.215.10">
    <property type="entry name" value="Gamma Fibrinogen, chain A, domain 1"/>
    <property type="match status" value="1"/>
</dbReference>
<dbReference type="Pfam" id="PF00147">
    <property type="entry name" value="Fibrinogen_C"/>
    <property type="match status" value="1"/>
</dbReference>
<dbReference type="InterPro" id="IPR036056">
    <property type="entry name" value="Fibrinogen-like_C"/>
</dbReference>
<feature type="chain" id="PRO_5040291836" evidence="3">
    <location>
        <begin position="18"/>
        <end position="663"/>
    </location>
</feature>
<organism evidence="5 6">
    <name type="scientific">Pseudolycoriella hygida</name>
    <dbReference type="NCBI Taxonomy" id="35572"/>
    <lineage>
        <taxon>Eukaryota</taxon>
        <taxon>Metazoa</taxon>
        <taxon>Ecdysozoa</taxon>
        <taxon>Arthropoda</taxon>
        <taxon>Hexapoda</taxon>
        <taxon>Insecta</taxon>
        <taxon>Pterygota</taxon>
        <taxon>Neoptera</taxon>
        <taxon>Endopterygota</taxon>
        <taxon>Diptera</taxon>
        <taxon>Nematocera</taxon>
        <taxon>Sciaroidea</taxon>
        <taxon>Sciaridae</taxon>
        <taxon>Pseudolycoriella</taxon>
    </lineage>
</organism>
<evidence type="ECO:0000313" key="5">
    <source>
        <dbReference type="EMBL" id="KAJ6644291.1"/>
    </source>
</evidence>
<dbReference type="OrthoDB" id="9990035at2759"/>
<evidence type="ECO:0000256" key="2">
    <source>
        <dbReference type="SAM" id="Coils"/>
    </source>
</evidence>
<keyword evidence="3" id="KW-0732">Signal</keyword>
<feature type="coiled-coil region" evidence="2">
    <location>
        <begin position="125"/>
        <end position="197"/>
    </location>
</feature>
<feature type="domain" description="Fibrinogen C-terminal" evidence="4">
    <location>
        <begin position="438"/>
        <end position="641"/>
    </location>
</feature>
<dbReference type="GO" id="GO:0005615">
    <property type="term" value="C:extracellular space"/>
    <property type="evidence" value="ECO:0007669"/>
    <property type="project" value="TreeGrafter"/>
</dbReference>
<protein>
    <submittedName>
        <fullName evidence="5">Protein scabrous</fullName>
    </submittedName>
</protein>
<dbReference type="PROSITE" id="PS00514">
    <property type="entry name" value="FIBRINOGEN_C_1"/>
    <property type="match status" value="1"/>
</dbReference>
<proteinExistence type="predicted"/>
<dbReference type="EMBL" id="WJQU01000002">
    <property type="protein sequence ID" value="KAJ6644291.1"/>
    <property type="molecule type" value="Genomic_DNA"/>
</dbReference>
<sequence length="663" mass="76328">MYQSIYLWLSIASVVCATTISDENKFKENVVLRDEGNVSLDKTVVTGNDALSLEDQVHLLKNQMSALMNQRREDYKMLENSLKKTMKKNSMQLSDLDLKAEVIQLRQEIKSLRKASTSNKERLTVEWLSESITELRTELSELQEASSNASRTFNRPNAMQEDVIELRNDFTKLKLEIEALKLRQESTERIVKELQSEAVQRDEDLRKSTKFISQNLDGMETRPEADHRMRHKRFLRQQLHDIDATEKYLKRQLNELQHHHIGERLRNLETEHHRLANANFNLSRQVTSLEKLHGSMLELLEDIESIQNKLDKTIPDIKREISKVEFNAAQLSSEQSLLREESHNAAKSIQAMAVSVSALQDEREEAKQFYKIVQHLQQDIEKMKSASSAHQDFFHGRIEKIEADSKNNSTLQSRTVEELQIATNLIKQLESVELQYESIVNKLPSDCSQVQSNSNGLYLIAPAGQQRPIMTHCNGHWMTIQRRFDGSVDFNRSWDEYAQGFGRPSGEFYIGNDVLNHLTGDNCSSLKIEMEDIYDNVWVAEYNVFSIASRANGYRLTIAGYKGNASDAFDYQNNMEFSAIDVDRDISNTHCAGNYEGGWWFSHCQHANLNGRYNLGLTWFDSSRNEWIAVKSSHMMVTKRRECSTLIPAPENDVTTKTTTDKV</sequence>
<comment type="caution">
    <text evidence="5">The sequence shown here is derived from an EMBL/GenBank/DDBJ whole genome shotgun (WGS) entry which is preliminary data.</text>
</comment>
<dbReference type="SMART" id="SM00186">
    <property type="entry name" value="FBG"/>
    <property type="match status" value="1"/>
</dbReference>
<keyword evidence="6" id="KW-1185">Reference proteome</keyword>
<keyword evidence="2" id="KW-0175">Coiled coil</keyword>
<evidence type="ECO:0000256" key="1">
    <source>
        <dbReference type="ARBA" id="ARBA00023157"/>
    </source>
</evidence>
<dbReference type="AlphaFoldDB" id="A0A9Q0N767"/>
<reference evidence="5" key="1">
    <citation type="submission" date="2022-07" db="EMBL/GenBank/DDBJ databases">
        <authorList>
            <person name="Trinca V."/>
            <person name="Uliana J.V.C."/>
            <person name="Torres T.T."/>
            <person name="Ward R.J."/>
            <person name="Monesi N."/>
        </authorList>
    </citation>
    <scope>NUCLEOTIDE SEQUENCE</scope>
    <source>
        <strain evidence="5">HSMRA1968</strain>
        <tissue evidence="5">Whole embryos</tissue>
    </source>
</reference>
<evidence type="ECO:0000256" key="3">
    <source>
        <dbReference type="SAM" id="SignalP"/>
    </source>
</evidence>
<dbReference type="SUPFAM" id="SSF56496">
    <property type="entry name" value="Fibrinogen C-terminal domain-like"/>
    <property type="match status" value="1"/>
</dbReference>
<dbReference type="PANTHER" id="PTHR19143">
    <property type="entry name" value="FIBRINOGEN/TENASCIN/ANGIOPOEITIN"/>
    <property type="match status" value="1"/>
</dbReference>
<feature type="non-terminal residue" evidence="5">
    <location>
        <position position="663"/>
    </location>
</feature>
<feature type="coiled-coil region" evidence="2">
    <location>
        <begin position="265"/>
        <end position="309"/>
    </location>
</feature>
<dbReference type="InterPro" id="IPR014716">
    <property type="entry name" value="Fibrinogen_a/b/g_C_1"/>
</dbReference>
<dbReference type="CDD" id="cd00087">
    <property type="entry name" value="FReD"/>
    <property type="match status" value="1"/>
</dbReference>
<evidence type="ECO:0000313" key="6">
    <source>
        <dbReference type="Proteomes" id="UP001151699"/>
    </source>
</evidence>
<feature type="coiled-coil region" evidence="2">
    <location>
        <begin position="50"/>
        <end position="88"/>
    </location>
</feature>
<dbReference type="PANTHER" id="PTHR19143:SF444">
    <property type="entry name" value="PROTEIN SCABROUS"/>
    <property type="match status" value="1"/>
</dbReference>
<dbReference type="PROSITE" id="PS51406">
    <property type="entry name" value="FIBRINOGEN_C_2"/>
    <property type="match status" value="1"/>
</dbReference>
<feature type="signal peptide" evidence="3">
    <location>
        <begin position="1"/>
        <end position="17"/>
    </location>
</feature>
<gene>
    <name evidence="5" type="primary">sca</name>
    <name evidence="5" type="ORF">Bhyg_09258</name>
</gene>
<dbReference type="Proteomes" id="UP001151699">
    <property type="component" value="Chromosome B"/>
</dbReference>
<name>A0A9Q0N767_9DIPT</name>
<evidence type="ECO:0000259" key="4">
    <source>
        <dbReference type="PROSITE" id="PS51406"/>
    </source>
</evidence>
<dbReference type="InterPro" id="IPR002181">
    <property type="entry name" value="Fibrinogen_a/b/g_C_dom"/>
</dbReference>
<dbReference type="InterPro" id="IPR020837">
    <property type="entry name" value="Fibrinogen_CS"/>
</dbReference>